<sequence length="871" mass="95399">MVRRMAKTQNPLTPVLARLRRPLSLTWAGLIAERLVRAFWPVWSLLAAGAAMLMLGLQDMAPVEVVWSALMLGGLAVLAFALQGARRFRFPRRSEALARLDEALPGRPLAALADEQAIGATDPGSQALWRAHLARMAVRAAEAKAVEPDLKLSRQDPFGLRYIALLGLVVALLFGSVWRAGSVAQMVPGGGNGAALASGPTWEGWVEPPAYTGLPSLYLNDQDETLRAPVGSRITLRFYGEVGALSLAETVSQRTENIGAATDAEHRFELRQSGEMRIDGPGGRAWQVEATPDMAPMVSLSQEGAKTAFDGQMSQPFQASDDYGVTGGRAVFALDLAQVDRRYGLAVAPEPRAPIELDLPMPIAGDRAEFGETLIENLSEHPWAHLPVVLDVRVEDAIGQQGMAEPMQMTLPARRFFNPLAAAVIEQRRDLLWSRENAPRVAQVLRAVSYKPGPSLFRSEAAYLRMRVILRRLEVMTASDGLDGDERDEIAQALWDLGVLLEDGDVGDALERMRAAQERLSEAMKNDASEEEIARLMQELRDATQDYLRQKMQQAQRENPEQGDQQSAENTMQMTQQDLQDMMDRIQELMEQGRMAEAQQALEEFQQMMENMQVTQGQTGQSPGQEAMEGLADTLREQQGLSDQAFRDLQEQFNPGAQSGQSQGNEGRNGGQGRGQSHDGQQGQGGGEGGEQPGQQGEGQQDQADEQDQAGSLAERQEALRQELERQSQGLPQLGGEAGDAAREALGRAGRAMEGAEEALRNDDLADAIDNQAEAMDALREGMRNMDEAMAEQRNPGGQGEAFGEAGKQQSDPLGRNPGQGRQAGTQDDLLQGEDVYRRARELLDEIRRRSGEGARPDVELEYLKRLLERF</sequence>
<feature type="transmembrane region" description="Helical" evidence="2">
    <location>
        <begin position="63"/>
        <end position="82"/>
    </location>
</feature>
<feature type="transmembrane region" description="Helical" evidence="2">
    <location>
        <begin position="160"/>
        <end position="178"/>
    </location>
</feature>
<reference evidence="4" key="1">
    <citation type="submission" date="2017-03" db="EMBL/GenBank/DDBJ databases">
        <authorList>
            <person name="Rodrigo-Torres L."/>
            <person name="Arahal R.D."/>
            <person name="Lucena T."/>
        </authorList>
    </citation>
    <scope>NUCLEOTIDE SEQUENCE [LARGE SCALE GENOMIC DNA]</scope>
    <source>
        <strain evidence="4">CECT 8370</strain>
    </source>
</reference>
<evidence type="ECO:0000313" key="3">
    <source>
        <dbReference type="EMBL" id="SLN26516.1"/>
    </source>
</evidence>
<feature type="compositionally biased region" description="Gly residues" evidence="1">
    <location>
        <begin position="682"/>
        <end position="692"/>
    </location>
</feature>
<feature type="transmembrane region" description="Helical" evidence="2">
    <location>
        <begin position="38"/>
        <end position="57"/>
    </location>
</feature>
<dbReference type="Pfam" id="PF13779">
    <property type="entry name" value="DUF4175"/>
    <property type="match status" value="1"/>
</dbReference>
<protein>
    <recommendedName>
        <fullName evidence="5">TIGR02302 family protein</fullName>
    </recommendedName>
</protein>
<feature type="region of interest" description="Disordered" evidence="1">
    <location>
        <begin position="654"/>
        <end position="765"/>
    </location>
</feature>
<keyword evidence="2" id="KW-1133">Transmembrane helix</keyword>
<keyword evidence="2" id="KW-0472">Membrane</keyword>
<feature type="compositionally biased region" description="Low complexity" evidence="1">
    <location>
        <begin position="693"/>
        <end position="702"/>
    </location>
</feature>
<evidence type="ECO:0000313" key="4">
    <source>
        <dbReference type="Proteomes" id="UP000194012"/>
    </source>
</evidence>
<keyword evidence="2" id="KW-0812">Transmembrane</keyword>
<keyword evidence="4" id="KW-1185">Reference proteome</keyword>
<proteinExistence type="predicted"/>
<accession>A0A1X6YNF1</accession>
<name>A0A1X6YNF1_9RHOB</name>
<dbReference type="EMBL" id="FWFJ01000006">
    <property type="protein sequence ID" value="SLN26516.1"/>
    <property type="molecule type" value="Genomic_DNA"/>
</dbReference>
<organism evidence="3 4">
    <name type="scientific">Roseovarius gaetbuli</name>
    <dbReference type="NCBI Taxonomy" id="1356575"/>
    <lineage>
        <taxon>Bacteria</taxon>
        <taxon>Pseudomonadati</taxon>
        <taxon>Pseudomonadota</taxon>
        <taxon>Alphaproteobacteria</taxon>
        <taxon>Rhodobacterales</taxon>
        <taxon>Roseobacteraceae</taxon>
        <taxon>Roseovarius</taxon>
    </lineage>
</organism>
<dbReference type="AlphaFoldDB" id="A0A1X6YNF1"/>
<gene>
    <name evidence="3" type="ORF">ROG8370_00979</name>
</gene>
<evidence type="ECO:0008006" key="5">
    <source>
        <dbReference type="Google" id="ProtNLM"/>
    </source>
</evidence>
<dbReference type="Proteomes" id="UP000194012">
    <property type="component" value="Unassembled WGS sequence"/>
</dbReference>
<dbReference type="NCBIfam" id="TIGR02302">
    <property type="entry name" value="aProt_lowcomp"/>
    <property type="match status" value="1"/>
</dbReference>
<dbReference type="InterPro" id="IPR012683">
    <property type="entry name" value="CHP02302_TM"/>
</dbReference>
<evidence type="ECO:0000256" key="1">
    <source>
        <dbReference type="SAM" id="MobiDB-lite"/>
    </source>
</evidence>
<feature type="compositionally biased region" description="Polar residues" evidence="1">
    <location>
        <begin position="551"/>
        <end position="570"/>
    </location>
</feature>
<feature type="region of interest" description="Disordered" evidence="1">
    <location>
        <begin position="779"/>
        <end position="835"/>
    </location>
</feature>
<feature type="compositionally biased region" description="Basic and acidic residues" evidence="1">
    <location>
        <begin position="715"/>
        <end position="726"/>
    </location>
</feature>
<feature type="region of interest" description="Disordered" evidence="1">
    <location>
        <begin position="551"/>
        <end position="573"/>
    </location>
</feature>
<evidence type="ECO:0000256" key="2">
    <source>
        <dbReference type="SAM" id="Phobius"/>
    </source>
</evidence>